<accession>A0ABW0W1Y2</accession>
<comment type="subcellular location">
    <subcellularLocation>
        <location evidence="1">Cell membrane</location>
        <topology evidence="1">Multi-pass membrane protein</topology>
    </subcellularLocation>
</comment>
<dbReference type="Pfam" id="PF00664">
    <property type="entry name" value="ABC_membrane"/>
    <property type="match status" value="1"/>
</dbReference>
<dbReference type="Pfam" id="PF00005">
    <property type="entry name" value="ABC_tran"/>
    <property type="match status" value="1"/>
</dbReference>
<dbReference type="SUPFAM" id="SSF52540">
    <property type="entry name" value="P-loop containing nucleoside triphosphate hydrolases"/>
    <property type="match status" value="1"/>
</dbReference>
<keyword evidence="4 10" id="KW-0067">ATP-binding</keyword>
<protein>
    <submittedName>
        <fullName evidence="10">ABC transporter ATP-binding protein</fullName>
    </submittedName>
</protein>
<keyword evidence="3" id="KW-0547">Nucleotide-binding</keyword>
<keyword evidence="2 7" id="KW-0812">Transmembrane</keyword>
<dbReference type="InterPro" id="IPR011527">
    <property type="entry name" value="ABC1_TM_dom"/>
</dbReference>
<evidence type="ECO:0000256" key="2">
    <source>
        <dbReference type="ARBA" id="ARBA00022692"/>
    </source>
</evidence>
<feature type="transmembrane region" description="Helical" evidence="7">
    <location>
        <begin position="304"/>
        <end position="324"/>
    </location>
</feature>
<evidence type="ECO:0000259" key="9">
    <source>
        <dbReference type="PROSITE" id="PS50929"/>
    </source>
</evidence>
<evidence type="ECO:0000256" key="5">
    <source>
        <dbReference type="ARBA" id="ARBA00022989"/>
    </source>
</evidence>
<evidence type="ECO:0000256" key="4">
    <source>
        <dbReference type="ARBA" id="ARBA00022840"/>
    </source>
</evidence>
<dbReference type="PROSITE" id="PS50929">
    <property type="entry name" value="ABC_TM1F"/>
    <property type="match status" value="1"/>
</dbReference>
<evidence type="ECO:0000256" key="6">
    <source>
        <dbReference type="ARBA" id="ARBA00023136"/>
    </source>
</evidence>
<evidence type="ECO:0000313" key="11">
    <source>
        <dbReference type="Proteomes" id="UP001596047"/>
    </source>
</evidence>
<dbReference type="InterPro" id="IPR039421">
    <property type="entry name" value="Type_1_exporter"/>
</dbReference>
<evidence type="ECO:0000256" key="3">
    <source>
        <dbReference type="ARBA" id="ARBA00022741"/>
    </source>
</evidence>
<dbReference type="PROSITE" id="PS50893">
    <property type="entry name" value="ABC_TRANSPORTER_2"/>
    <property type="match status" value="1"/>
</dbReference>
<dbReference type="SUPFAM" id="SSF90123">
    <property type="entry name" value="ABC transporter transmembrane region"/>
    <property type="match status" value="1"/>
</dbReference>
<dbReference type="InterPro" id="IPR017871">
    <property type="entry name" value="ABC_transporter-like_CS"/>
</dbReference>
<dbReference type="InterPro" id="IPR003439">
    <property type="entry name" value="ABC_transporter-like_ATP-bd"/>
</dbReference>
<dbReference type="Gene3D" id="3.40.50.300">
    <property type="entry name" value="P-loop containing nucleotide triphosphate hydrolases"/>
    <property type="match status" value="1"/>
</dbReference>
<proteinExistence type="predicted"/>
<feature type="transmembrane region" description="Helical" evidence="7">
    <location>
        <begin position="41"/>
        <end position="64"/>
    </location>
</feature>
<dbReference type="Proteomes" id="UP001596047">
    <property type="component" value="Unassembled WGS sequence"/>
</dbReference>
<dbReference type="PANTHER" id="PTHR43394">
    <property type="entry name" value="ATP-DEPENDENT PERMEASE MDL1, MITOCHONDRIAL"/>
    <property type="match status" value="1"/>
</dbReference>
<dbReference type="InterPro" id="IPR036640">
    <property type="entry name" value="ABC1_TM_sf"/>
</dbReference>
<reference evidence="11" key="1">
    <citation type="journal article" date="2019" name="Int. J. Syst. Evol. Microbiol.">
        <title>The Global Catalogue of Microorganisms (GCM) 10K type strain sequencing project: providing services to taxonomists for standard genome sequencing and annotation.</title>
        <authorList>
            <consortium name="The Broad Institute Genomics Platform"/>
            <consortium name="The Broad Institute Genome Sequencing Center for Infectious Disease"/>
            <person name="Wu L."/>
            <person name="Ma J."/>
        </authorList>
    </citation>
    <scope>NUCLEOTIDE SEQUENCE [LARGE SCALE GENOMIC DNA]</scope>
    <source>
        <strain evidence="11">CGMCC 1.3240</strain>
    </source>
</reference>
<dbReference type="PANTHER" id="PTHR43394:SF1">
    <property type="entry name" value="ATP-BINDING CASSETTE SUB-FAMILY B MEMBER 10, MITOCHONDRIAL"/>
    <property type="match status" value="1"/>
</dbReference>
<dbReference type="CDD" id="cd07346">
    <property type="entry name" value="ABC_6TM_exporters"/>
    <property type="match status" value="1"/>
</dbReference>
<sequence length="598" mass="67161">MERVERNALNKLNYDQTFAQASSSEEKSAIKFLISLYRGNFMNLSLSLFFLIIKSAPVYVLPIVTSNIINIASNPGTHATRDLWINFAVISVIILQNIPTHTWYISFMSKAIRHVEAGIRSSLVRKLQQLSITYHRDLQAGRLQAKVIRDVEAVEQLSKQLMLSLFPAIINIIVAIVLTAMNSWTVSSFFVVTIPASIALVTVFRKKIRKTNKEFRKQIEQMSSIMSEMVEMIPVTRAHGLENVEIERMDDSLRTLQGKGQRLDIVEAYFGASNWVTFQFFQVLCLMFTAFLAFQGKIPVGNIVMYQGFFGMILGSVSGLITVYPNMAKGFESIHSITEILRSKEIEHNQGKLKLSEIRGDFSFQNVQLIYPGNEHHVLEEVSLEVKAGECIAFVGESGAGKSTILNLVIGFLDPTGGKVCVDGVNLAEVDLREYRRFLSVVPQTNILFSGTIRENITYGLPDITEQQIRKAVQMANLEELIERLPNGLETMVGEHGGKLSGGQRQRIAIARALIRDPKVIILDEATSALDNASEFHVQKAMQELIKGRTTFIVAHRLSTIRDADRIVVMKRGRIAEVGTFDELIARKGEFYNLKELQ</sequence>
<dbReference type="InterPro" id="IPR027417">
    <property type="entry name" value="P-loop_NTPase"/>
</dbReference>
<feature type="transmembrane region" description="Helical" evidence="7">
    <location>
        <begin position="268"/>
        <end position="292"/>
    </location>
</feature>
<feature type="transmembrane region" description="Helical" evidence="7">
    <location>
        <begin position="186"/>
        <end position="204"/>
    </location>
</feature>
<dbReference type="PROSITE" id="PS00211">
    <property type="entry name" value="ABC_TRANSPORTER_1"/>
    <property type="match status" value="1"/>
</dbReference>
<feature type="domain" description="ABC transporter" evidence="8">
    <location>
        <begin position="362"/>
        <end position="597"/>
    </location>
</feature>
<feature type="domain" description="ABC transmembrane type-1" evidence="9">
    <location>
        <begin position="46"/>
        <end position="329"/>
    </location>
</feature>
<evidence type="ECO:0000256" key="7">
    <source>
        <dbReference type="SAM" id="Phobius"/>
    </source>
</evidence>
<evidence type="ECO:0000313" key="10">
    <source>
        <dbReference type="EMBL" id="MFC5652185.1"/>
    </source>
</evidence>
<evidence type="ECO:0000259" key="8">
    <source>
        <dbReference type="PROSITE" id="PS50893"/>
    </source>
</evidence>
<organism evidence="10 11">
    <name type="scientific">Paenibacillus solisilvae</name>
    <dbReference type="NCBI Taxonomy" id="2486751"/>
    <lineage>
        <taxon>Bacteria</taxon>
        <taxon>Bacillati</taxon>
        <taxon>Bacillota</taxon>
        <taxon>Bacilli</taxon>
        <taxon>Bacillales</taxon>
        <taxon>Paenibacillaceae</taxon>
        <taxon>Paenibacillus</taxon>
    </lineage>
</organism>
<comment type="caution">
    <text evidence="10">The sequence shown here is derived from an EMBL/GenBank/DDBJ whole genome shotgun (WGS) entry which is preliminary data.</text>
</comment>
<gene>
    <name evidence="10" type="ORF">ACFPYJ_24315</name>
</gene>
<dbReference type="RefSeq" id="WP_379190817.1">
    <property type="nucleotide sequence ID" value="NZ_JBHSOW010000092.1"/>
</dbReference>
<name>A0ABW0W1Y2_9BACL</name>
<feature type="transmembrane region" description="Helical" evidence="7">
    <location>
        <begin position="84"/>
        <end position="104"/>
    </location>
</feature>
<dbReference type="SMART" id="SM00382">
    <property type="entry name" value="AAA"/>
    <property type="match status" value="1"/>
</dbReference>
<dbReference type="Gene3D" id="1.20.1560.10">
    <property type="entry name" value="ABC transporter type 1, transmembrane domain"/>
    <property type="match status" value="1"/>
</dbReference>
<dbReference type="InterPro" id="IPR003593">
    <property type="entry name" value="AAA+_ATPase"/>
</dbReference>
<keyword evidence="5 7" id="KW-1133">Transmembrane helix</keyword>
<dbReference type="GO" id="GO:0005524">
    <property type="term" value="F:ATP binding"/>
    <property type="evidence" value="ECO:0007669"/>
    <property type="project" value="UniProtKB-KW"/>
</dbReference>
<dbReference type="EMBL" id="JBHSOW010000092">
    <property type="protein sequence ID" value="MFC5652185.1"/>
    <property type="molecule type" value="Genomic_DNA"/>
</dbReference>
<evidence type="ECO:0000256" key="1">
    <source>
        <dbReference type="ARBA" id="ARBA00004651"/>
    </source>
</evidence>
<feature type="transmembrane region" description="Helical" evidence="7">
    <location>
        <begin position="161"/>
        <end position="180"/>
    </location>
</feature>
<keyword evidence="6 7" id="KW-0472">Membrane</keyword>
<keyword evidence="11" id="KW-1185">Reference proteome</keyword>